<evidence type="ECO:0000313" key="3">
    <source>
        <dbReference type="Proteomes" id="UP001157006"/>
    </source>
</evidence>
<accession>A0AAV1B2D5</accession>
<dbReference type="AlphaFoldDB" id="A0AAV1B2D5"/>
<evidence type="ECO:0000256" key="1">
    <source>
        <dbReference type="SAM" id="MobiDB-lite"/>
    </source>
</evidence>
<reference evidence="2 3" key="1">
    <citation type="submission" date="2023-01" db="EMBL/GenBank/DDBJ databases">
        <authorList>
            <person name="Kreplak J."/>
        </authorList>
    </citation>
    <scope>NUCLEOTIDE SEQUENCE [LARGE SCALE GENOMIC DNA]</scope>
</reference>
<name>A0AAV1B2D5_VICFA</name>
<dbReference type="Proteomes" id="UP001157006">
    <property type="component" value="Chromosome 6"/>
</dbReference>
<sequence>MLPIEWWDFYGDITPKLKRFRIGFTLKCFSFEDIHSDPNEWITEDPNEENMQAEVNVEQDDVIVNNVMEVNVVVTNVVQSGGCGKIELGGSGTSSSPTWVNDEEVVSS</sequence>
<protein>
    <submittedName>
        <fullName evidence="2">Uncharacterized protein</fullName>
    </submittedName>
</protein>
<feature type="region of interest" description="Disordered" evidence="1">
    <location>
        <begin position="89"/>
        <end position="108"/>
    </location>
</feature>
<organism evidence="2 3">
    <name type="scientific">Vicia faba</name>
    <name type="common">Broad bean</name>
    <name type="synonym">Faba vulgaris</name>
    <dbReference type="NCBI Taxonomy" id="3906"/>
    <lineage>
        <taxon>Eukaryota</taxon>
        <taxon>Viridiplantae</taxon>
        <taxon>Streptophyta</taxon>
        <taxon>Embryophyta</taxon>
        <taxon>Tracheophyta</taxon>
        <taxon>Spermatophyta</taxon>
        <taxon>Magnoliopsida</taxon>
        <taxon>eudicotyledons</taxon>
        <taxon>Gunneridae</taxon>
        <taxon>Pentapetalae</taxon>
        <taxon>rosids</taxon>
        <taxon>fabids</taxon>
        <taxon>Fabales</taxon>
        <taxon>Fabaceae</taxon>
        <taxon>Papilionoideae</taxon>
        <taxon>50 kb inversion clade</taxon>
        <taxon>NPAAA clade</taxon>
        <taxon>Hologalegina</taxon>
        <taxon>IRL clade</taxon>
        <taxon>Fabeae</taxon>
        <taxon>Vicia</taxon>
    </lineage>
</organism>
<keyword evidence="3" id="KW-1185">Reference proteome</keyword>
<evidence type="ECO:0000313" key="2">
    <source>
        <dbReference type="EMBL" id="CAI8616462.1"/>
    </source>
</evidence>
<proteinExistence type="predicted"/>
<dbReference type="EMBL" id="OX451741">
    <property type="protein sequence ID" value="CAI8616462.1"/>
    <property type="molecule type" value="Genomic_DNA"/>
</dbReference>
<gene>
    <name evidence="2" type="ORF">VFH_VI030200</name>
</gene>